<organism evidence="13 14">
    <name type="scientific">Sistotremastrum niveocremeum HHB9708</name>
    <dbReference type="NCBI Taxonomy" id="1314777"/>
    <lineage>
        <taxon>Eukaryota</taxon>
        <taxon>Fungi</taxon>
        <taxon>Dikarya</taxon>
        <taxon>Basidiomycota</taxon>
        <taxon>Agaricomycotina</taxon>
        <taxon>Agaricomycetes</taxon>
        <taxon>Sistotremastrales</taxon>
        <taxon>Sistotremastraceae</taxon>
        <taxon>Sertulicium</taxon>
        <taxon>Sertulicium niveocremeum</taxon>
    </lineage>
</organism>
<evidence type="ECO:0000256" key="5">
    <source>
        <dbReference type="ARBA" id="ARBA00022576"/>
    </source>
</evidence>
<dbReference type="SUPFAM" id="SSF53383">
    <property type="entry name" value="PLP-dependent transferases"/>
    <property type="match status" value="1"/>
</dbReference>
<dbReference type="HAMAP" id="MF_00160">
    <property type="entry name" value="SerC_aminotrans_5"/>
    <property type="match status" value="1"/>
</dbReference>
<dbReference type="GO" id="GO:0030170">
    <property type="term" value="F:pyridoxal phosphate binding"/>
    <property type="evidence" value="ECO:0007669"/>
    <property type="project" value="TreeGrafter"/>
</dbReference>
<sequence length="400" mass="43865">MDRQQVVNFGAGPSALPTSVLEKAAKGLLNYNDNGIGLVELSHRSKDFAKLNDDLESIIRTQLDVPSTHHILFTQGGGSGQFSSVVMNLLARHTLLHPDLKPEERVMDYIVTGSWSKKAYEEANRLAGGKAVANLVVDARRTSKDGKSFDNVPQPSEWKLSPAANTAFIYYCENETVDGVQFSDSSFPHHLLENSFNPPLVADYSSSFMSRPIPRIADHALIFAGAQKNIGPSGLTILIVRNDVLVDVDAAYKLGANPVPLTMAYKTLADSKSLYNTPPMFAMYVSLLVLQDIQAKGGLGPLEEVNRQKQAILYDVLEGYEEKGILKLKVQKGSRSWMNVTFEFVDKQVEKTFLESAESKGLKQLKGHRSVGGIRVSLYNAITEEQVKSLISVLHASLGA</sequence>
<evidence type="ECO:0000256" key="11">
    <source>
        <dbReference type="ARBA" id="ARBA00049007"/>
    </source>
</evidence>
<comment type="catalytic activity">
    <reaction evidence="11">
        <text>O-phospho-L-serine + 2-oxoglutarate = 3-phosphooxypyruvate + L-glutamate</text>
        <dbReference type="Rhea" id="RHEA:14329"/>
        <dbReference type="ChEBI" id="CHEBI:16810"/>
        <dbReference type="ChEBI" id="CHEBI:18110"/>
        <dbReference type="ChEBI" id="CHEBI:29985"/>
        <dbReference type="ChEBI" id="CHEBI:57524"/>
        <dbReference type="EC" id="2.6.1.52"/>
    </reaction>
</comment>
<dbReference type="AlphaFoldDB" id="A0A164QT55"/>
<dbReference type="Pfam" id="PF00266">
    <property type="entry name" value="Aminotran_5"/>
    <property type="match status" value="1"/>
</dbReference>
<evidence type="ECO:0000256" key="9">
    <source>
        <dbReference type="ARBA" id="ARBA00023299"/>
    </source>
</evidence>
<dbReference type="GO" id="GO:0004648">
    <property type="term" value="F:O-phospho-L-serine:2-oxoglutarate aminotransferase activity"/>
    <property type="evidence" value="ECO:0007669"/>
    <property type="project" value="UniProtKB-EC"/>
</dbReference>
<dbReference type="InterPro" id="IPR015424">
    <property type="entry name" value="PyrdxlP-dep_Trfase"/>
</dbReference>
<evidence type="ECO:0000256" key="8">
    <source>
        <dbReference type="ARBA" id="ARBA00022898"/>
    </source>
</evidence>
<comment type="similarity">
    <text evidence="3">Belongs to the class-V pyridoxal-phosphate-dependent aminotransferase family. SerC subfamily.</text>
</comment>
<dbReference type="GO" id="GO:0005737">
    <property type="term" value="C:cytoplasm"/>
    <property type="evidence" value="ECO:0007669"/>
    <property type="project" value="TreeGrafter"/>
</dbReference>
<dbReference type="STRING" id="1314777.A0A164QT55"/>
<evidence type="ECO:0000256" key="7">
    <source>
        <dbReference type="ARBA" id="ARBA00022679"/>
    </source>
</evidence>
<dbReference type="PIRSF" id="PIRSF000525">
    <property type="entry name" value="SerC"/>
    <property type="match status" value="1"/>
</dbReference>
<dbReference type="Proteomes" id="UP000076722">
    <property type="component" value="Unassembled WGS sequence"/>
</dbReference>
<dbReference type="GO" id="GO:0006564">
    <property type="term" value="P:L-serine biosynthetic process"/>
    <property type="evidence" value="ECO:0007669"/>
    <property type="project" value="UniProtKB-KW"/>
</dbReference>
<dbReference type="FunFam" id="3.90.1150.10:FF:000006">
    <property type="entry name" value="Phosphoserine aminotransferase"/>
    <property type="match status" value="1"/>
</dbReference>
<keyword evidence="6" id="KW-0028">Amino-acid biosynthesis</keyword>
<dbReference type="UniPathway" id="UPA00135">
    <property type="reaction ID" value="UER00197"/>
</dbReference>
<dbReference type="InterPro" id="IPR000192">
    <property type="entry name" value="Aminotrans_V_dom"/>
</dbReference>
<evidence type="ECO:0000313" key="13">
    <source>
        <dbReference type="EMBL" id="KZS89941.1"/>
    </source>
</evidence>
<evidence type="ECO:0000256" key="4">
    <source>
        <dbReference type="ARBA" id="ARBA00013030"/>
    </source>
</evidence>
<feature type="domain" description="Aminotransferase class V" evidence="12">
    <location>
        <begin position="6"/>
        <end position="390"/>
    </location>
</feature>
<evidence type="ECO:0000256" key="2">
    <source>
        <dbReference type="ARBA" id="ARBA00005099"/>
    </source>
</evidence>
<accession>A0A164QT55</accession>
<dbReference type="InterPro" id="IPR022278">
    <property type="entry name" value="Pser_aminoTfrase"/>
</dbReference>
<gene>
    <name evidence="13" type="ORF">SISNIDRAFT_475574</name>
</gene>
<protein>
    <recommendedName>
        <fullName evidence="4">phosphoserine transaminase</fullName>
        <ecNumber evidence="4">2.6.1.52</ecNumber>
    </recommendedName>
</protein>
<comment type="cofactor">
    <cofactor evidence="1">
        <name>pyridoxal 5'-phosphate</name>
        <dbReference type="ChEBI" id="CHEBI:597326"/>
    </cofactor>
</comment>
<evidence type="ECO:0000259" key="12">
    <source>
        <dbReference type="Pfam" id="PF00266"/>
    </source>
</evidence>
<dbReference type="OrthoDB" id="1703350at2759"/>
<evidence type="ECO:0000256" key="10">
    <source>
        <dbReference type="ARBA" id="ARBA00047630"/>
    </source>
</evidence>
<dbReference type="Gene3D" id="3.40.640.10">
    <property type="entry name" value="Type I PLP-dependent aspartate aminotransferase-like (Major domain)"/>
    <property type="match status" value="1"/>
</dbReference>
<comment type="catalytic activity">
    <reaction evidence="10">
        <text>4-(phosphooxy)-L-threonine + 2-oxoglutarate = (R)-3-hydroxy-2-oxo-4-phosphooxybutanoate + L-glutamate</text>
        <dbReference type="Rhea" id="RHEA:16573"/>
        <dbReference type="ChEBI" id="CHEBI:16810"/>
        <dbReference type="ChEBI" id="CHEBI:29985"/>
        <dbReference type="ChEBI" id="CHEBI:58452"/>
        <dbReference type="ChEBI" id="CHEBI:58538"/>
        <dbReference type="EC" id="2.6.1.52"/>
    </reaction>
</comment>
<comment type="pathway">
    <text evidence="2">Amino-acid biosynthesis; L-serine biosynthesis; L-serine from 3-phospho-D-glycerate: step 2/3.</text>
</comment>
<dbReference type="Gene3D" id="3.90.1150.10">
    <property type="entry name" value="Aspartate Aminotransferase, domain 1"/>
    <property type="match status" value="1"/>
</dbReference>
<dbReference type="EC" id="2.6.1.52" evidence="4"/>
<keyword evidence="8" id="KW-0663">Pyridoxal phosphate</keyword>
<dbReference type="EMBL" id="KV419424">
    <property type="protein sequence ID" value="KZS89941.1"/>
    <property type="molecule type" value="Genomic_DNA"/>
</dbReference>
<name>A0A164QT55_9AGAM</name>
<evidence type="ECO:0000256" key="3">
    <source>
        <dbReference type="ARBA" id="ARBA00006904"/>
    </source>
</evidence>
<evidence type="ECO:0000313" key="14">
    <source>
        <dbReference type="Proteomes" id="UP000076722"/>
    </source>
</evidence>
<dbReference type="PANTHER" id="PTHR43247">
    <property type="entry name" value="PHOSPHOSERINE AMINOTRANSFERASE"/>
    <property type="match status" value="1"/>
</dbReference>
<keyword evidence="5 13" id="KW-0032">Aminotransferase</keyword>
<dbReference type="InterPro" id="IPR015421">
    <property type="entry name" value="PyrdxlP-dep_Trfase_major"/>
</dbReference>
<dbReference type="NCBIfam" id="NF003764">
    <property type="entry name" value="PRK05355.1"/>
    <property type="match status" value="1"/>
</dbReference>
<dbReference type="FunFam" id="3.40.640.10:FF:000010">
    <property type="entry name" value="Phosphoserine aminotransferase"/>
    <property type="match status" value="1"/>
</dbReference>
<keyword evidence="9" id="KW-0718">Serine biosynthesis</keyword>
<evidence type="ECO:0000256" key="1">
    <source>
        <dbReference type="ARBA" id="ARBA00001933"/>
    </source>
</evidence>
<evidence type="ECO:0000256" key="6">
    <source>
        <dbReference type="ARBA" id="ARBA00022605"/>
    </source>
</evidence>
<keyword evidence="7 13" id="KW-0808">Transferase</keyword>
<reference evidence="13 14" key="1">
    <citation type="journal article" date="2016" name="Mol. Biol. Evol.">
        <title>Comparative Genomics of Early-Diverging Mushroom-Forming Fungi Provides Insights into the Origins of Lignocellulose Decay Capabilities.</title>
        <authorList>
            <person name="Nagy L.G."/>
            <person name="Riley R."/>
            <person name="Tritt A."/>
            <person name="Adam C."/>
            <person name="Daum C."/>
            <person name="Floudas D."/>
            <person name="Sun H."/>
            <person name="Yadav J.S."/>
            <person name="Pangilinan J."/>
            <person name="Larsson K.H."/>
            <person name="Matsuura K."/>
            <person name="Barry K."/>
            <person name="Labutti K."/>
            <person name="Kuo R."/>
            <person name="Ohm R.A."/>
            <person name="Bhattacharya S.S."/>
            <person name="Shirouzu T."/>
            <person name="Yoshinaga Y."/>
            <person name="Martin F.M."/>
            <person name="Grigoriev I.V."/>
            <person name="Hibbett D.S."/>
        </authorList>
    </citation>
    <scope>NUCLEOTIDE SEQUENCE [LARGE SCALE GENOMIC DNA]</scope>
    <source>
        <strain evidence="13 14">HHB9708</strain>
    </source>
</reference>
<dbReference type="InterPro" id="IPR015422">
    <property type="entry name" value="PyrdxlP-dep_Trfase_small"/>
</dbReference>
<keyword evidence="14" id="KW-1185">Reference proteome</keyword>
<dbReference type="PANTHER" id="PTHR43247:SF1">
    <property type="entry name" value="PHOSPHOSERINE AMINOTRANSFERASE"/>
    <property type="match status" value="1"/>
</dbReference>
<proteinExistence type="inferred from homology"/>